<accession>A0A7W2M5A3</accession>
<sequence length="50" mass="5384">MKKLILSLAALAFATYLFSQGDSNDDAPVMKQDTVVIVHDGSQNNAKLGF</sequence>
<reference evidence="2 3" key="1">
    <citation type="submission" date="2020-07" db="EMBL/GenBank/DDBJ databases">
        <title>Bacterium isolated from marine sediment.</title>
        <authorList>
            <person name="Shang D."/>
        </authorList>
    </citation>
    <scope>NUCLEOTIDE SEQUENCE [LARGE SCALE GENOMIC DNA]</scope>
    <source>
        <strain evidence="2 3">F6074</strain>
    </source>
</reference>
<protein>
    <submittedName>
        <fullName evidence="2">Uncharacterized protein</fullName>
    </submittedName>
</protein>
<keyword evidence="3" id="KW-1185">Reference proteome</keyword>
<proteinExistence type="predicted"/>
<dbReference type="AlphaFoldDB" id="A0A7W2M5A3"/>
<dbReference type="Proteomes" id="UP000541857">
    <property type="component" value="Unassembled WGS sequence"/>
</dbReference>
<evidence type="ECO:0000256" key="1">
    <source>
        <dbReference type="SAM" id="SignalP"/>
    </source>
</evidence>
<feature type="signal peptide" evidence="1">
    <location>
        <begin position="1"/>
        <end position="19"/>
    </location>
</feature>
<gene>
    <name evidence="2" type="ORF">H3Z82_09565</name>
</gene>
<evidence type="ECO:0000313" key="3">
    <source>
        <dbReference type="Proteomes" id="UP000541857"/>
    </source>
</evidence>
<feature type="chain" id="PRO_5030719150" evidence="1">
    <location>
        <begin position="20"/>
        <end position="50"/>
    </location>
</feature>
<dbReference type="RefSeq" id="WP_182205276.1">
    <property type="nucleotide sequence ID" value="NZ_JACGLT010000006.1"/>
</dbReference>
<evidence type="ECO:0000313" key="2">
    <source>
        <dbReference type="EMBL" id="MBA6152970.1"/>
    </source>
</evidence>
<dbReference type="EMBL" id="JACGLT010000006">
    <property type="protein sequence ID" value="MBA6152970.1"/>
    <property type="molecule type" value="Genomic_DNA"/>
</dbReference>
<organism evidence="2 3">
    <name type="scientific">Gelidibacter maritimus</name>
    <dbReference type="NCBI Taxonomy" id="2761487"/>
    <lineage>
        <taxon>Bacteria</taxon>
        <taxon>Pseudomonadati</taxon>
        <taxon>Bacteroidota</taxon>
        <taxon>Flavobacteriia</taxon>
        <taxon>Flavobacteriales</taxon>
        <taxon>Flavobacteriaceae</taxon>
        <taxon>Gelidibacter</taxon>
    </lineage>
</organism>
<keyword evidence="1" id="KW-0732">Signal</keyword>
<comment type="caution">
    <text evidence="2">The sequence shown here is derived from an EMBL/GenBank/DDBJ whole genome shotgun (WGS) entry which is preliminary data.</text>
</comment>
<name>A0A7W2M5A3_9FLAO</name>